<feature type="transmembrane region" description="Helical" evidence="1">
    <location>
        <begin position="51"/>
        <end position="67"/>
    </location>
</feature>
<comment type="caution">
    <text evidence="2">The sequence shown here is derived from an EMBL/GenBank/DDBJ whole genome shotgun (WGS) entry which is preliminary data.</text>
</comment>
<evidence type="ECO:0000313" key="3">
    <source>
        <dbReference type="Proteomes" id="UP001519328"/>
    </source>
</evidence>
<organism evidence="2 3">
    <name type="scientific">Virgibacillus litoralis</name>
    <dbReference type="NCBI Taxonomy" id="578221"/>
    <lineage>
        <taxon>Bacteria</taxon>
        <taxon>Bacillati</taxon>
        <taxon>Bacillota</taxon>
        <taxon>Bacilli</taxon>
        <taxon>Bacillales</taxon>
        <taxon>Bacillaceae</taxon>
        <taxon>Virgibacillus</taxon>
    </lineage>
</organism>
<gene>
    <name evidence="2" type="ORF">J2Z82_002655</name>
</gene>
<proteinExistence type="predicted"/>
<keyword evidence="1" id="KW-1133">Transmembrane helix</keyword>
<evidence type="ECO:0000256" key="1">
    <source>
        <dbReference type="SAM" id="Phobius"/>
    </source>
</evidence>
<protein>
    <submittedName>
        <fullName evidence="2">Uncharacterized protein</fullName>
    </submittedName>
</protein>
<keyword evidence="1" id="KW-0472">Membrane</keyword>
<reference evidence="2 3" key="1">
    <citation type="submission" date="2021-03" db="EMBL/GenBank/DDBJ databases">
        <title>Genomic Encyclopedia of Type Strains, Phase IV (KMG-IV): sequencing the most valuable type-strain genomes for metagenomic binning, comparative biology and taxonomic classification.</title>
        <authorList>
            <person name="Goeker M."/>
        </authorList>
    </citation>
    <scope>NUCLEOTIDE SEQUENCE [LARGE SCALE GENOMIC DNA]</scope>
    <source>
        <strain evidence="2 3">DSM 21085</strain>
    </source>
</reference>
<name>A0ABS4HFM6_9BACI</name>
<dbReference type="RefSeq" id="WP_209481195.1">
    <property type="nucleotide sequence ID" value="NZ_JAGGKK010000014.1"/>
</dbReference>
<sequence>MHWIGMLNILMILVESFNAINANKKSALRYMHAMFALMFLTFSAAAFMSNMWIGVFAVLFGFIGIFMKSEKKEA</sequence>
<keyword evidence="1" id="KW-0812">Transmembrane</keyword>
<accession>A0ABS4HFM6</accession>
<keyword evidence="3" id="KW-1185">Reference proteome</keyword>
<dbReference type="EMBL" id="JAGGKK010000014">
    <property type="protein sequence ID" value="MBP1949715.1"/>
    <property type="molecule type" value="Genomic_DNA"/>
</dbReference>
<dbReference type="Proteomes" id="UP001519328">
    <property type="component" value="Unassembled WGS sequence"/>
</dbReference>
<evidence type="ECO:0000313" key="2">
    <source>
        <dbReference type="EMBL" id="MBP1949715.1"/>
    </source>
</evidence>